<sequence>MPNPLDCYTLVLKALRGFQHITEFNYALHYCKGEAKVVFLPLEIERGSAEPNV</sequence>
<accession>A0A8S5V1Y1</accession>
<proteinExistence type="predicted"/>
<protein>
    <submittedName>
        <fullName evidence="1">Uncharacterized protein</fullName>
    </submittedName>
</protein>
<name>A0A8S5V1Y1_9CAUD</name>
<dbReference type="EMBL" id="BK016182">
    <property type="protein sequence ID" value="DAG00692.1"/>
    <property type="molecule type" value="Genomic_DNA"/>
</dbReference>
<evidence type="ECO:0000313" key="1">
    <source>
        <dbReference type="EMBL" id="DAG00692.1"/>
    </source>
</evidence>
<reference evidence="1" key="1">
    <citation type="journal article" date="2021" name="Proc. Natl. Acad. Sci. U.S.A.">
        <title>A Catalog of Tens of Thousands of Viruses from Human Metagenomes Reveals Hidden Associations with Chronic Diseases.</title>
        <authorList>
            <person name="Tisza M.J."/>
            <person name="Buck C.B."/>
        </authorList>
    </citation>
    <scope>NUCLEOTIDE SEQUENCE</scope>
    <source>
        <strain evidence="1">CtJ2i1</strain>
    </source>
</reference>
<organism evidence="1">
    <name type="scientific">Myoviridae sp. ctJ2i1</name>
    <dbReference type="NCBI Taxonomy" id="2825079"/>
    <lineage>
        <taxon>Viruses</taxon>
        <taxon>Duplodnaviria</taxon>
        <taxon>Heunggongvirae</taxon>
        <taxon>Uroviricota</taxon>
        <taxon>Caudoviricetes</taxon>
    </lineage>
</organism>